<feature type="domain" description="FDX-ACB" evidence="14">
    <location>
        <begin position="393"/>
        <end position="484"/>
    </location>
</feature>
<evidence type="ECO:0000313" key="15">
    <source>
        <dbReference type="EMBL" id="UKJ90181.1"/>
    </source>
</evidence>
<protein>
    <recommendedName>
        <fullName evidence="3">phenylalanine--tRNA ligase</fullName>
        <ecNumber evidence="3">6.1.1.20</ecNumber>
    </recommendedName>
    <alternativeName>
        <fullName evidence="11">Phenylalanyl-tRNA synthetase</fullName>
    </alternativeName>
</protein>
<evidence type="ECO:0000313" key="16">
    <source>
        <dbReference type="Proteomes" id="UP000244803"/>
    </source>
</evidence>
<proteinExistence type="inferred from homology"/>
<keyword evidence="4 15" id="KW-0436">Ligase</keyword>
<dbReference type="InterPro" id="IPR006195">
    <property type="entry name" value="aa-tRNA-synth_II"/>
</dbReference>
<dbReference type="InterPro" id="IPR045864">
    <property type="entry name" value="aa-tRNA-synth_II/BPL/LPL"/>
</dbReference>
<dbReference type="PANTHER" id="PTHR11538:SF41">
    <property type="entry name" value="PHENYLALANINE--TRNA LIGASE, MITOCHONDRIAL"/>
    <property type="match status" value="1"/>
</dbReference>
<dbReference type="Pfam" id="PF03147">
    <property type="entry name" value="FDX-ACB"/>
    <property type="match status" value="1"/>
</dbReference>
<dbReference type="SUPFAM" id="SSF55681">
    <property type="entry name" value="Class II aaRS and biotin synthetases"/>
    <property type="match status" value="1"/>
</dbReference>
<reference evidence="15" key="1">
    <citation type="submission" date="2022-07" db="EMBL/GenBank/DDBJ databases">
        <title>Evaluation of T. orientalis genome assembly methods using nanopore sequencing and analysis of variation between genomes.</title>
        <authorList>
            <person name="Yam J."/>
            <person name="Micallef M.L."/>
            <person name="Liu M."/>
            <person name="Djordjevic S.P."/>
            <person name="Bogema D.R."/>
            <person name="Jenkins C."/>
        </authorList>
    </citation>
    <scope>NUCLEOTIDE SEQUENCE</scope>
    <source>
        <strain evidence="15">Fish Creek</strain>
    </source>
</reference>
<dbReference type="GO" id="GO:0000049">
    <property type="term" value="F:tRNA binding"/>
    <property type="evidence" value="ECO:0007669"/>
    <property type="project" value="InterPro"/>
</dbReference>
<evidence type="ECO:0000256" key="1">
    <source>
        <dbReference type="ARBA" id="ARBA00004305"/>
    </source>
</evidence>
<dbReference type="SUPFAM" id="SSF54991">
    <property type="entry name" value="Anticodon-binding domain of PheRS"/>
    <property type="match status" value="1"/>
</dbReference>
<dbReference type="Proteomes" id="UP000244803">
    <property type="component" value="Chromosome 2"/>
</dbReference>
<feature type="domain" description="Aminoacyl-transfer RNA synthetases class-II family profile" evidence="13">
    <location>
        <begin position="203"/>
        <end position="387"/>
    </location>
</feature>
<evidence type="ECO:0000256" key="2">
    <source>
        <dbReference type="ARBA" id="ARBA00008226"/>
    </source>
</evidence>
<evidence type="ECO:0000256" key="3">
    <source>
        <dbReference type="ARBA" id="ARBA00012814"/>
    </source>
</evidence>
<dbReference type="InterPro" id="IPR005121">
    <property type="entry name" value="Fdx_antiC-bd"/>
</dbReference>
<dbReference type="PROSITE" id="PS51447">
    <property type="entry name" value="FDX_ACB"/>
    <property type="match status" value="1"/>
</dbReference>
<evidence type="ECO:0000256" key="5">
    <source>
        <dbReference type="ARBA" id="ARBA00022741"/>
    </source>
</evidence>
<sequence>MLRISALRVNRSSNLSVKPKPFFLNTCSYQSFKSQPLRPYKTQSGLNSNLKIPQHFQDKISRRLDTSLSNPIGIIAQHIKDFFNSYPDVVISRRKFDFFPVESKPVSISQNFDELQVPLDHVSRNPSDTYYLDPEYIEKYKEYKSKGYLDIINSENNGFYKRQLIDSMASGFGHSRYRLLPTHTTSHITSFLRKGIPQALYSGQVFRRDEIDSQHYPVFHQMDGYLLFSREDVDSLRKLEEYKGYTDTDVILIHLKRTLQNLVSYTYDFVKFVSKTPSDHYEKVPLSELEKLWDDKATFPFTSPSSEYYISNEGEMTELLGCGVLKNIILENNMPELGNYVGGWAFGIGLERMAMVLCKIFDIRQFWETDERFTRQYESSYSDGLLPIFSKYSKNPPVTRDISFYLTDSFDEEHFKNMILENGKGYVEGVEFVSSYFNDKLNKKSLCYRVTYRGFKENLTNSFVNELHDLAIDSVKHRFNLIIR</sequence>
<keyword evidence="7" id="KW-0648">Protein biosynthesis</keyword>
<organism evidence="15 16">
    <name type="scientific">Theileria orientalis</name>
    <dbReference type="NCBI Taxonomy" id="68886"/>
    <lineage>
        <taxon>Eukaryota</taxon>
        <taxon>Sar</taxon>
        <taxon>Alveolata</taxon>
        <taxon>Apicomplexa</taxon>
        <taxon>Aconoidasida</taxon>
        <taxon>Piroplasmida</taxon>
        <taxon>Theileriidae</taxon>
        <taxon>Theileria</taxon>
    </lineage>
</organism>
<evidence type="ECO:0000256" key="8">
    <source>
        <dbReference type="ARBA" id="ARBA00022946"/>
    </source>
</evidence>
<dbReference type="InterPro" id="IPR002319">
    <property type="entry name" value="Phenylalanyl-tRNA_Synthase"/>
</dbReference>
<evidence type="ECO:0000256" key="12">
    <source>
        <dbReference type="ARBA" id="ARBA00049255"/>
    </source>
</evidence>
<dbReference type="PROSITE" id="PS50862">
    <property type="entry name" value="AA_TRNA_LIGASE_II"/>
    <property type="match status" value="1"/>
</dbReference>
<dbReference type="GO" id="GO:0005524">
    <property type="term" value="F:ATP binding"/>
    <property type="evidence" value="ECO:0007669"/>
    <property type="project" value="UniProtKB-KW"/>
</dbReference>
<evidence type="ECO:0000256" key="11">
    <source>
        <dbReference type="ARBA" id="ARBA00031194"/>
    </source>
</evidence>
<keyword evidence="6" id="KW-0067">ATP-binding</keyword>
<evidence type="ECO:0000256" key="9">
    <source>
        <dbReference type="ARBA" id="ARBA00023128"/>
    </source>
</evidence>
<dbReference type="AlphaFoldDB" id="A0A976QS69"/>
<evidence type="ECO:0000259" key="13">
    <source>
        <dbReference type="PROSITE" id="PS50862"/>
    </source>
</evidence>
<dbReference type="SMART" id="SM00896">
    <property type="entry name" value="FDX-ACB"/>
    <property type="match status" value="1"/>
</dbReference>
<dbReference type="EC" id="6.1.1.20" evidence="3"/>
<comment type="similarity">
    <text evidence="2">Belongs to the class-II aminoacyl-tRNA synthetase family.</text>
</comment>
<dbReference type="Pfam" id="PF01409">
    <property type="entry name" value="tRNA-synt_2d"/>
    <property type="match status" value="2"/>
</dbReference>
<comment type="subcellular location">
    <subcellularLocation>
        <location evidence="1">Mitochondrion matrix</location>
    </subcellularLocation>
</comment>
<dbReference type="GO" id="GO:0006432">
    <property type="term" value="P:phenylalanyl-tRNA aminoacylation"/>
    <property type="evidence" value="ECO:0007669"/>
    <property type="project" value="TreeGrafter"/>
</dbReference>
<evidence type="ECO:0000259" key="14">
    <source>
        <dbReference type="PROSITE" id="PS51447"/>
    </source>
</evidence>
<dbReference type="GO" id="GO:0005759">
    <property type="term" value="C:mitochondrial matrix"/>
    <property type="evidence" value="ECO:0007669"/>
    <property type="project" value="UniProtKB-SubCell"/>
</dbReference>
<dbReference type="Gene3D" id="3.30.930.10">
    <property type="entry name" value="Bira Bifunctional Protein, Domain 2"/>
    <property type="match status" value="1"/>
</dbReference>
<gene>
    <name evidence="15" type="ORF">MACJ_001112</name>
</gene>
<evidence type="ECO:0000256" key="10">
    <source>
        <dbReference type="ARBA" id="ARBA00023146"/>
    </source>
</evidence>
<dbReference type="OrthoDB" id="4457at2759"/>
<evidence type="ECO:0000256" key="7">
    <source>
        <dbReference type="ARBA" id="ARBA00022917"/>
    </source>
</evidence>
<evidence type="ECO:0000256" key="6">
    <source>
        <dbReference type="ARBA" id="ARBA00022840"/>
    </source>
</evidence>
<keyword evidence="10" id="KW-0030">Aminoacyl-tRNA synthetase</keyword>
<dbReference type="PANTHER" id="PTHR11538">
    <property type="entry name" value="PHENYLALANYL-TRNA SYNTHETASE"/>
    <property type="match status" value="1"/>
</dbReference>
<comment type="catalytic activity">
    <reaction evidence="12">
        <text>tRNA(Phe) + L-phenylalanine + ATP = L-phenylalanyl-tRNA(Phe) + AMP + diphosphate + H(+)</text>
        <dbReference type="Rhea" id="RHEA:19413"/>
        <dbReference type="Rhea" id="RHEA-COMP:9668"/>
        <dbReference type="Rhea" id="RHEA-COMP:9699"/>
        <dbReference type="ChEBI" id="CHEBI:15378"/>
        <dbReference type="ChEBI" id="CHEBI:30616"/>
        <dbReference type="ChEBI" id="CHEBI:33019"/>
        <dbReference type="ChEBI" id="CHEBI:58095"/>
        <dbReference type="ChEBI" id="CHEBI:78442"/>
        <dbReference type="ChEBI" id="CHEBI:78531"/>
        <dbReference type="ChEBI" id="CHEBI:456215"/>
        <dbReference type="EC" id="6.1.1.20"/>
    </reaction>
</comment>
<evidence type="ECO:0000256" key="4">
    <source>
        <dbReference type="ARBA" id="ARBA00022598"/>
    </source>
</evidence>
<dbReference type="GO" id="GO:0004826">
    <property type="term" value="F:phenylalanine-tRNA ligase activity"/>
    <property type="evidence" value="ECO:0007669"/>
    <property type="project" value="UniProtKB-EC"/>
</dbReference>
<keyword evidence="8" id="KW-0809">Transit peptide</keyword>
<dbReference type="InterPro" id="IPR036690">
    <property type="entry name" value="Fdx_antiC-bd_sf"/>
</dbReference>
<name>A0A976QS69_THEOR</name>
<dbReference type="Gene3D" id="3.30.70.380">
    <property type="entry name" value="Ferrodoxin-fold anticodon-binding domain"/>
    <property type="match status" value="1"/>
</dbReference>
<keyword evidence="5" id="KW-0547">Nucleotide-binding</keyword>
<accession>A0A976QS69</accession>
<keyword evidence="9" id="KW-0496">Mitochondrion</keyword>
<dbReference type="EMBL" id="CP056068">
    <property type="protein sequence ID" value="UKJ90181.1"/>
    <property type="molecule type" value="Genomic_DNA"/>
</dbReference>